<protein>
    <submittedName>
        <fullName evidence="1">Uncharacterized protein</fullName>
    </submittedName>
</protein>
<evidence type="ECO:0000313" key="1">
    <source>
        <dbReference type="EMBL" id="CAB4127393.1"/>
    </source>
</evidence>
<accession>A0A6J5L2G3</accession>
<gene>
    <name evidence="1" type="ORF">UFOVP75_174</name>
</gene>
<organism evidence="1">
    <name type="scientific">uncultured Caudovirales phage</name>
    <dbReference type="NCBI Taxonomy" id="2100421"/>
    <lineage>
        <taxon>Viruses</taxon>
        <taxon>Duplodnaviria</taxon>
        <taxon>Heunggongvirae</taxon>
        <taxon>Uroviricota</taxon>
        <taxon>Caudoviricetes</taxon>
        <taxon>Peduoviridae</taxon>
        <taxon>Maltschvirus</taxon>
        <taxon>Maltschvirus maltsch</taxon>
    </lineage>
</organism>
<sequence>MNRKEEDVTYLQVEVTRLGSALEKLADNPNDPEALKNATDVLSTAEVYMKAAQAQKDTEAALKRLAETFPQHVLDLLRQAVILYRDPKLDMNWLNAVRKITGQQ</sequence>
<proteinExistence type="predicted"/>
<name>A0A6J5L2G3_9CAUD</name>
<reference evidence="1" key="1">
    <citation type="submission" date="2020-04" db="EMBL/GenBank/DDBJ databases">
        <authorList>
            <person name="Chiriac C."/>
            <person name="Salcher M."/>
            <person name="Ghai R."/>
            <person name="Kavagutti S V."/>
        </authorList>
    </citation>
    <scope>NUCLEOTIDE SEQUENCE</scope>
</reference>
<dbReference type="EMBL" id="LR796209">
    <property type="protein sequence ID" value="CAB4127393.1"/>
    <property type="molecule type" value="Genomic_DNA"/>
</dbReference>